<dbReference type="PANTHER" id="PTHR42783:SF3">
    <property type="entry name" value="GLUTAMATE SYNTHASE [NADPH] SMALL CHAIN-RELATED"/>
    <property type="match status" value="1"/>
</dbReference>
<dbReference type="Gene3D" id="3.50.50.60">
    <property type="entry name" value="FAD/NAD(P)-binding domain"/>
    <property type="match status" value="3"/>
</dbReference>
<dbReference type="GO" id="GO:0016491">
    <property type="term" value="F:oxidoreductase activity"/>
    <property type="evidence" value="ECO:0007669"/>
    <property type="project" value="InterPro"/>
</dbReference>
<dbReference type="InterPro" id="IPR036188">
    <property type="entry name" value="FAD/NAD-bd_sf"/>
</dbReference>
<dbReference type="EMBL" id="JACXWA010000062">
    <property type="protein sequence ID" value="MBD3870472.1"/>
    <property type="molecule type" value="Genomic_DNA"/>
</dbReference>
<keyword evidence="2" id="KW-0408">Iron</keyword>
<dbReference type="InterPro" id="IPR017896">
    <property type="entry name" value="4Fe4S_Fe-S-bd"/>
</dbReference>
<dbReference type="Pfam" id="PF14691">
    <property type="entry name" value="Fer4_20"/>
    <property type="match status" value="1"/>
</dbReference>
<feature type="domain" description="4Fe-4S ferredoxin-type" evidence="4">
    <location>
        <begin position="579"/>
        <end position="609"/>
    </location>
</feature>
<dbReference type="InterPro" id="IPR023753">
    <property type="entry name" value="FAD/NAD-binding_dom"/>
</dbReference>
<name>A0A8J6Y5A1_9BACT</name>
<dbReference type="PRINTS" id="PR00419">
    <property type="entry name" value="ADXRDTASE"/>
</dbReference>
<dbReference type="AlphaFoldDB" id="A0A8J6Y5A1"/>
<dbReference type="GO" id="GO:0051536">
    <property type="term" value="F:iron-sulfur cluster binding"/>
    <property type="evidence" value="ECO:0007669"/>
    <property type="project" value="UniProtKB-KW"/>
</dbReference>
<gene>
    <name evidence="5" type="ORF">IFJ97_03845</name>
</gene>
<dbReference type="GO" id="GO:0046872">
    <property type="term" value="F:metal ion binding"/>
    <property type="evidence" value="ECO:0007669"/>
    <property type="project" value="UniProtKB-KW"/>
</dbReference>
<dbReference type="Gene3D" id="3.30.70.3270">
    <property type="match status" value="1"/>
</dbReference>
<dbReference type="PROSITE" id="PS51379">
    <property type="entry name" value="4FE4S_FER_2"/>
    <property type="match status" value="2"/>
</dbReference>
<comment type="caution">
    <text evidence="5">The sequence shown here is derived from an EMBL/GenBank/DDBJ whole genome shotgun (WGS) entry which is preliminary data.</text>
</comment>
<keyword evidence="3" id="KW-0411">Iron-sulfur</keyword>
<feature type="domain" description="4Fe-4S ferredoxin-type" evidence="4">
    <location>
        <begin position="525"/>
        <end position="554"/>
    </location>
</feature>
<protein>
    <submittedName>
        <fullName evidence="5">FAD-dependent oxidoreductase</fullName>
    </submittedName>
</protein>
<evidence type="ECO:0000256" key="2">
    <source>
        <dbReference type="ARBA" id="ARBA00023004"/>
    </source>
</evidence>
<evidence type="ECO:0000256" key="1">
    <source>
        <dbReference type="ARBA" id="ARBA00022723"/>
    </source>
</evidence>
<dbReference type="InterPro" id="IPR028261">
    <property type="entry name" value="DPD_II"/>
</dbReference>
<dbReference type="InterPro" id="IPR017900">
    <property type="entry name" value="4Fe4S_Fe_S_CS"/>
</dbReference>
<dbReference type="PANTHER" id="PTHR42783">
    <property type="entry name" value="GLUTAMATE SYNTHASE [NADPH] SMALL CHAIN"/>
    <property type="match status" value="1"/>
</dbReference>
<sequence length="616" mass="67079">MNEADSIAEGRFEDAFLIARAPNPLASVCGRICSAPCEDACRRAWVDEAVTIRPLKRFVTEQFGAESARPDFFKLLMSDPQQTSDAADDAGCRRLWHVDQLSRDTSLAGTRSQRVAVIGSGPAGLGCAHDLALMGFDVTVFEALPELGGMLRYGIPEYRLPRGVIDREVAAIEKLGVTFLTNKPITSEYGLRELRAEGYEAFFLSVGAMRGRDLRIEGSDKDGVVKAVDYLLNLNRGYRVDLGERVVIIGGGSVALDAARTAVREFYQPMDEIELTAKAVANQPAMDAARGALRGGASEVHVISLESLDELPAAQTVQGKDELDEALEEGIQLHLGWGPKKITGNGGVEGIEFVGVERVFDDEGRFNPLFDDSRTLALDADSVILAIGQQPDFSFLSDEDGIELSPTGTVKIDPETLATTADGVFAGGDAAFGPRIAIEAVANGKQAARSIHEYLTGSPAAIRMQVEIEKIPADVYWMPEAYEKKMRRSAPTVSAGRRTGITEVEEVMSPEQALNQAERCLSCHVDTIYDPHRCVLCNRCADVCPEKCLTFVPLEQVDMPTEQLEVALETYGHDRNRPMTVLLKDDTVCIRCGLCAARCPTEAMTMERFNFIESTG</sequence>
<dbReference type="InterPro" id="IPR009051">
    <property type="entry name" value="Helical_ferredxn"/>
</dbReference>
<accession>A0A8J6Y5A1</accession>
<evidence type="ECO:0000259" key="4">
    <source>
        <dbReference type="PROSITE" id="PS51379"/>
    </source>
</evidence>
<dbReference type="Gene3D" id="1.10.1060.10">
    <property type="entry name" value="Alpha-helical ferredoxin"/>
    <property type="match status" value="1"/>
</dbReference>
<dbReference type="PROSITE" id="PS00198">
    <property type="entry name" value="4FE4S_FER_1"/>
    <property type="match status" value="2"/>
</dbReference>
<dbReference type="SUPFAM" id="SSF46548">
    <property type="entry name" value="alpha-helical ferredoxin"/>
    <property type="match status" value="1"/>
</dbReference>
<keyword evidence="1" id="KW-0479">Metal-binding</keyword>
<reference evidence="5 6" key="1">
    <citation type="submission" date="2020-08" db="EMBL/GenBank/DDBJ databases">
        <title>Acidobacteriota in marine sediments use diverse sulfur dissimilation pathways.</title>
        <authorList>
            <person name="Wasmund K."/>
        </authorList>
    </citation>
    <scope>NUCLEOTIDE SEQUENCE [LARGE SCALE GENOMIC DNA]</scope>
    <source>
        <strain evidence="5">MAG AM3-A</strain>
    </source>
</reference>
<dbReference type="Pfam" id="PF07992">
    <property type="entry name" value="Pyr_redox_2"/>
    <property type="match status" value="1"/>
</dbReference>
<evidence type="ECO:0000313" key="5">
    <source>
        <dbReference type="EMBL" id="MBD3870472.1"/>
    </source>
</evidence>
<proteinExistence type="predicted"/>
<dbReference type="Proteomes" id="UP000598633">
    <property type="component" value="Unassembled WGS sequence"/>
</dbReference>
<organism evidence="5 6">
    <name type="scientific">Candidatus Sulfomarinibacter kjeldsenii</name>
    <dbReference type="NCBI Taxonomy" id="2885994"/>
    <lineage>
        <taxon>Bacteria</taxon>
        <taxon>Pseudomonadati</taxon>
        <taxon>Acidobacteriota</taxon>
        <taxon>Thermoanaerobaculia</taxon>
        <taxon>Thermoanaerobaculales</taxon>
        <taxon>Candidatus Sulfomarinibacteraceae</taxon>
        <taxon>Candidatus Sulfomarinibacter</taxon>
    </lineage>
</organism>
<evidence type="ECO:0000313" key="6">
    <source>
        <dbReference type="Proteomes" id="UP000598633"/>
    </source>
</evidence>
<evidence type="ECO:0000256" key="3">
    <source>
        <dbReference type="ARBA" id="ARBA00023014"/>
    </source>
</evidence>
<dbReference type="Pfam" id="PF12838">
    <property type="entry name" value="Fer4_7"/>
    <property type="match status" value="1"/>
</dbReference>
<dbReference type="SUPFAM" id="SSF54862">
    <property type="entry name" value="4Fe-4S ferredoxins"/>
    <property type="match status" value="1"/>
</dbReference>
<dbReference type="SUPFAM" id="SSF51971">
    <property type="entry name" value="Nucleotide-binding domain"/>
    <property type="match status" value="1"/>
</dbReference>